<keyword evidence="6" id="KW-0812">Transmembrane</keyword>
<feature type="domain" description="Protein kinase" evidence="7">
    <location>
        <begin position="314"/>
        <end position="563"/>
    </location>
</feature>
<dbReference type="SUPFAM" id="SSF81606">
    <property type="entry name" value="PP2C-like"/>
    <property type="match status" value="1"/>
</dbReference>
<dbReference type="EMBL" id="FNCJ01000019">
    <property type="protein sequence ID" value="SDI22180.1"/>
    <property type="molecule type" value="Genomic_DNA"/>
</dbReference>
<dbReference type="SUPFAM" id="SSF56112">
    <property type="entry name" value="Protein kinase-like (PK-like)"/>
    <property type="match status" value="1"/>
</dbReference>
<keyword evidence="6" id="KW-0472">Membrane</keyword>
<evidence type="ECO:0000256" key="2">
    <source>
        <dbReference type="ARBA" id="ARBA00022741"/>
    </source>
</evidence>
<dbReference type="SMART" id="SM00331">
    <property type="entry name" value="PP2C_SIG"/>
    <property type="match status" value="1"/>
</dbReference>
<organism evidence="9 10">
    <name type="scientific">Paraburkholderia phenazinium</name>
    <dbReference type="NCBI Taxonomy" id="60549"/>
    <lineage>
        <taxon>Bacteria</taxon>
        <taxon>Pseudomonadati</taxon>
        <taxon>Pseudomonadota</taxon>
        <taxon>Betaproteobacteria</taxon>
        <taxon>Burkholderiales</taxon>
        <taxon>Burkholderiaceae</taxon>
        <taxon>Paraburkholderia</taxon>
    </lineage>
</organism>
<dbReference type="CDD" id="cd14014">
    <property type="entry name" value="STKc_PknB_like"/>
    <property type="match status" value="1"/>
</dbReference>
<feature type="domain" description="PPM-type phosphatase" evidence="8">
    <location>
        <begin position="56"/>
        <end position="281"/>
    </location>
</feature>
<keyword evidence="6" id="KW-1133">Transmembrane helix</keyword>
<evidence type="ECO:0000313" key="10">
    <source>
        <dbReference type="Proteomes" id="UP000199706"/>
    </source>
</evidence>
<dbReference type="InterPro" id="IPR036457">
    <property type="entry name" value="PPM-type-like_dom_sf"/>
</dbReference>
<dbReference type="Gene3D" id="1.10.510.10">
    <property type="entry name" value="Transferase(Phosphotransferase) domain 1"/>
    <property type="match status" value="1"/>
</dbReference>
<dbReference type="PANTHER" id="PTHR43289:SF6">
    <property type="entry name" value="SERINE_THREONINE-PROTEIN KINASE NEKL-3"/>
    <property type="match status" value="1"/>
</dbReference>
<reference evidence="9 10" key="1">
    <citation type="submission" date="2016-10" db="EMBL/GenBank/DDBJ databases">
        <authorList>
            <person name="de Groot N.N."/>
        </authorList>
    </citation>
    <scope>NUCLEOTIDE SEQUENCE [LARGE SCALE GENOMIC DNA]</scope>
    <source>
        <strain evidence="9 10">LMG 2247</strain>
    </source>
</reference>
<evidence type="ECO:0000256" key="3">
    <source>
        <dbReference type="ARBA" id="ARBA00022777"/>
    </source>
</evidence>
<dbReference type="RefSeq" id="WP_090691218.1">
    <property type="nucleotide sequence ID" value="NZ_CADERL010000008.1"/>
</dbReference>
<dbReference type="GO" id="GO:0005524">
    <property type="term" value="F:ATP binding"/>
    <property type="evidence" value="ECO:0007669"/>
    <property type="project" value="UniProtKB-KW"/>
</dbReference>
<dbReference type="PANTHER" id="PTHR43289">
    <property type="entry name" value="MITOGEN-ACTIVATED PROTEIN KINASE KINASE KINASE 20-RELATED"/>
    <property type="match status" value="1"/>
</dbReference>
<dbReference type="PROSITE" id="PS51746">
    <property type="entry name" value="PPM_2"/>
    <property type="match status" value="1"/>
</dbReference>
<evidence type="ECO:0000259" key="8">
    <source>
        <dbReference type="PROSITE" id="PS51746"/>
    </source>
</evidence>
<dbReference type="GO" id="GO:0004674">
    <property type="term" value="F:protein serine/threonine kinase activity"/>
    <property type="evidence" value="ECO:0007669"/>
    <property type="project" value="TreeGrafter"/>
</dbReference>
<proteinExistence type="predicted"/>
<dbReference type="Proteomes" id="UP000199706">
    <property type="component" value="Unassembled WGS sequence"/>
</dbReference>
<dbReference type="Pfam" id="PF00069">
    <property type="entry name" value="Pkinase"/>
    <property type="match status" value="1"/>
</dbReference>
<sequence>MTQAAPTQGMPDQPAQPSAGHDEAVGLDAPAAAGFDARVSGCIRLQPERGECPELEIAFISEGGRQPANEDYVGVMLGEVGQRSTRGSVIVLADGMSGGRGGRVAAELAVRSFIDGYYSLPDTLAPEVAASRALDAIHRWLYQIGCADPDLNQMAACFAALIVRGGEAWLIAAGDVRLYLQRDGQLSQLGEDDAVHVAFGAYVDHAVGLRATLATRVEHWALKQGDRLLLCSDGLYRRLPGRELRAVLSSGTNPATGASRLVQLARERGSRDDASAVVVDVFSIPALDFGYLERVIGELPIPAIPSSGDVVDDYALTSVLSDGYYSRLFVGHDLADPHTPLVLKFPKPRVEQDANVRLSIVRERWLAGKIGDKGILMPLPVDAARQTRLYVVMPFCDGTTLETLITRAPLSLTRCLAIAEQLGQAIDALNRRSIFHRDIKPENVLVTSDGSIRLLDLGFAYMPGVLAPAPDTAPGTPSYMAPELMKGALGDACSEVFAFGVTLYRTFSAGPLPYGFNGRVPLHHYRPDLPEWLDVVLEKALQTDPKRRYQDVLEICADLRRFASAPGEVKPRRQRLIERNPLAFWQTVSFVLLVLLLASLAGRHGG</sequence>
<feature type="region of interest" description="Disordered" evidence="5">
    <location>
        <begin position="1"/>
        <end position="23"/>
    </location>
</feature>
<dbReference type="SMART" id="SM00220">
    <property type="entry name" value="S_TKc"/>
    <property type="match status" value="1"/>
</dbReference>
<evidence type="ECO:0000256" key="4">
    <source>
        <dbReference type="ARBA" id="ARBA00022840"/>
    </source>
</evidence>
<dbReference type="InterPro" id="IPR001932">
    <property type="entry name" value="PPM-type_phosphatase-like_dom"/>
</dbReference>
<evidence type="ECO:0000259" key="7">
    <source>
        <dbReference type="PROSITE" id="PS50011"/>
    </source>
</evidence>
<keyword evidence="2" id="KW-0547">Nucleotide-binding</keyword>
<dbReference type="PROSITE" id="PS00108">
    <property type="entry name" value="PROTEIN_KINASE_ST"/>
    <property type="match status" value="1"/>
</dbReference>
<evidence type="ECO:0000313" key="9">
    <source>
        <dbReference type="EMBL" id="SDI22180.1"/>
    </source>
</evidence>
<keyword evidence="3" id="KW-0418">Kinase</keyword>
<dbReference type="InterPro" id="IPR011009">
    <property type="entry name" value="Kinase-like_dom_sf"/>
</dbReference>
<dbReference type="OrthoDB" id="9801841at2"/>
<dbReference type="PROSITE" id="PS50011">
    <property type="entry name" value="PROTEIN_KINASE_DOM"/>
    <property type="match status" value="1"/>
</dbReference>
<dbReference type="CDD" id="cd00143">
    <property type="entry name" value="PP2Cc"/>
    <property type="match status" value="1"/>
</dbReference>
<evidence type="ECO:0000256" key="5">
    <source>
        <dbReference type="SAM" id="MobiDB-lite"/>
    </source>
</evidence>
<dbReference type="InterPro" id="IPR008271">
    <property type="entry name" value="Ser/Thr_kinase_AS"/>
</dbReference>
<name>A0A1G8IUN5_9BURK</name>
<dbReference type="AlphaFoldDB" id="A0A1G8IUN5"/>
<gene>
    <name evidence="9" type="ORF">SAMN05216466_1194</name>
</gene>
<protein>
    <submittedName>
        <fullName evidence="9">Serine/threonine protein phosphatase PrpC</fullName>
    </submittedName>
</protein>
<evidence type="ECO:0000256" key="6">
    <source>
        <dbReference type="SAM" id="Phobius"/>
    </source>
</evidence>
<keyword evidence="1" id="KW-0808">Transferase</keyword>
<accession>A0A1G8IUN5</accession>
<evidence type="ECO:0000256" key="1">
    <source>
        <dbReference type="ARBA" id="ARBA00022679"/>
    </source>
</evidence>
<dbReference type="SMART" id="SM00332">
    <property type="entry name" value="PP2Cc"/>
    <property type="match status" value="1"/>
</dbReference>
<dbReference type="Pfam" id="PF13672">
    <property type="entry name" value="PP2C_2"/>
    <property type="match status" value="1"/>
</dbReference>
<feature type="transmembrane region" description="Helical" evidence="6">
    <location>
        <begin position="582"/>
        <end position="602"/>
    </location>
</feature>
<dbReference type="Gene3D" id="3.60.40.10">
    <property type="entry name" value="PPM-type phosphatase domain"/>
    <property type="match status" value="1"/>
</dbReference>
<keyword evidence="4" id="KW-0067">ATP-binding</keyword>
<dbReference type="InterPro" id="IPR000719">
    <property type="entry name" value="Prot_kinase_dom"/>
</dbReference>